<dbReference type="RefSeq" id="WP_073080747.1">
    <property type="nucleotide sequence ID" value="NZ_FRBL01000004.1"/>
</dbReference>
<dbReference type="SUPFAM" id="SSF52402">
    <property type="entry name" value="Adenine nucleotide alpha hydrolases-like"/>
    <property type="match status" value="2"/>
</dbReference>
<protein>
    <recommendedName>
        <fullName evidence="3">Nucleotide-binding universal stress protein, UspA family</fullName>
    </recommendedName>
</protein>
<dbReference type="EMBL" id="FRBL01000004">
    <property type="protein sequence ID" value="SHL60998.1"/>
    <property type="molecule type" value="Genomic_DNA"/>
</dbReference>
<organism evidence="1 2">
    <name type="scientific">Chitinophaga jiangningensis</name>
    <dbReference type="NCBI Taxonomy" id="1419482"/>
    <lineage>
        <taxon>Bacteria</taxon>
        <taxon>Pseudomonadati</taxon>
        <taxon>Bacteroidota</taxon>
        <taxon>Chitinophagia</taxon>
        <taxon>Chitinophagales</taxon>
        <taxon>Chitinophagaceae</taxon>
        <taxon>Chitinophaga</taxon>
    </lineage>
</organism>
<dbReference type="OrthoDB" id="641005at2"/>
<name>A0A1M7C109_9BACT</name>
<evidence type="ECO:0000313" key="1">
    <source>
        <dbReference type="EMBL" id="SHL60998.1"/>
    </source>
</evidence>
<accession>A0A1M7C109</accession>
<dbReference type="AlphaFoldDB" id="A0A1M7C109"/>
<gene>
    <name evidence="1" type="ORF">SAMN05444266_104155</name>
</gene>
<keyword evidence="2" id="KW-1185">Reference proteome</keyword>
<sequence>MKKILVVLDGLRFRQNTLDYAIAIAQNDHSHLVGVFLEDFSYHSYGISELVGEEGMITPHHVSALEEHDESLRNAAVGRFEANCQEAGLNYSVHRSKNYAISELLLESVYADLLIIDMHESFAYANEDTPSHFMRHLLAEVACPVLTVPKPYQPIFKVVILFDATPASVQAIRMLNYLLPETKHLPVEVLTVKKPRTDLHLPDGRLMKEFMKRHYPDASYTVLKGTPEDLIIRHVNEMGSNTLVVLGAYARSGLSRWLDPSMADDLIMATNAPLFIAHCK</sequence>
<dbReference type="Proteomes" id="UP000184420">
    <property type="component" value="Unassembled WGS sequence"/>
</dbReference>
<dbReference type="Gene3D" id="3.40.50.12370">
    <property type="match status" value="1"/>
</dbReference>
<evidence type="ECO:0008006" key="3">
    <source>
        <dbReference type="Google" id="ProtNLM"/>
    </source>
</evidence>
<reference evidence="1 2" key="1">
    <citation type="submission" date="2016-11" db="EMBL/GenBank/DDBJ databases">
        <authorList>
            <person name="Jaros S."/>
            <person name="Januszkiewicz K."/>
            <person name="Wedrychowicz H."/>
        </authorList>
    </citation>
    <scope>NUCLEOTIDE SEQUENCE [LARGE SCALE GENOMIC DNA]</scope>
    <source>
        <strain evidence="1 2">DSM 27406</strain>
    </source>
</reference>
<dbReference type="STRING" id="1419482.SAMN05444266_104155"/>
<evidence type="ECO:0000313" key="2">
    <source>
        <dbReference type="Proteomes" id="UP000184420"/>
    </source>
</evidence>
<proteinExistence type="predicted"/>